<dbReference type="PANTHER" id="PTHR44027">
    <property type="entry name" value="DNAJ HOMOLOG SUBFAMILY C MEMBER 5 HOMOLOG"/>
    <property type="match status" value="1"/>
</dbReference>
<keyword evidence="10" id="KW-1185">Reference proteome</keyword>
<dbReference type="EMBL" id="MTYJ01000012">
    <property type="protein sequence ID" value="OQV23323.1"/>
    <property type="molecule type" value="Genomic_DNA"/>
</dbReference>
<evidence type="ECO:0000256" key="4">
    <source>
        <dbReference type="ARBA" id="ARBA00023186"/>
    </source>
</evidence>
<keyword evidence="7" id="KW-0812">Transmembrane</keyword>
<dbReference type="Proteomes" id="UP000192578">
    <property type="component" value="Unassembled WGS sequence"/>
</dbReference>
<gene>
    <name evidence="9" type="ORF">BV898_02770</name>
</gene>
<evidence type="ECO:0000313" key="9">
    <source>
        <dbReference type="EMBL" id="OQV23323.1"/>
    </source>
</evidence>
<dbReference type="PRINTS" id="PR00625">
    <property type="entry name" value="JDOMAIN"/>
</dbReference>
<dbReference type="PROSITE" id="PS50076">
    <property type="entry name" value="DNAJ_2"/>
    <property type="match status" value="1"/>
</dbReference>
<proteinExistence type="predicted"/>
<sequence length="250" mass="27637">MDAEIGGRKLSAAGQSLYLQLGLEKGATSEDVKRSYRKMALKYHPDKNPDDPLAANRIRDINYANSVLSDPTKRELYDAYGSLGLYIAEQIGEENVHTYFLLQNKWCKGLFLFCGLITGCYFCCCCCCCCNFCFGKYKPKNREETGEYGFLREEFDGDNSPTGPAANDDDSPDSTSPISEQPWSNTKGSAFTSRDKQFPNTSGGGGRGYNYQQPQRPPIPMGGPRANERTGLTSAPTGNARVRYTDIQDA</sequence>
<dbReference type="GO" id="GO:0005737">
    <property type="term" value="C:cytoplasm"/>
    <property type="evidence" value="ECO:0007669"/>
    <property type="project" value="UniProtKB-ARBA"/>
</dbReference>
<dbReference type="AlphaFoldDB" id="A0A1W0X746"/>
<dbReference type="CDD" id="cd06257">
    <property type="entry name" value="DnaJ"/>
    <property type="match status" value="1"/>
</dbReference>
<feature type="compositionally biased region" description="Polar residues" evidence="6">
    <location>
        <begin position="181"/>
        <end position="192"/>
    </location>
</feature>
<keyword evidence="3" id="KW-0564">Palmitate</keyword>
<keyword evidence="7" id="KW-1133">Transmembrane helix</keyword>
<dbReference type="PANTHER" id="PTHR44027:SF7">
    <property type="entry name" value="DNAJ HOMOLOG SUBFAMILY C MEMBER 5 HOMOLOG"/>
    <property type="match status" value="1"/>
</dbReference>
<dbReference type="Pfam" id="PF00226">
    <property type="entry name" value="DnaJ"/>
    <property type="match status" value="1"/>
</dbReference>
<dbReference type="GO" id="GO:0016020">
    <property type="term" value="C:membrane"/>
    <property type="evidence" value="ECO:0007669"/>
    <property type="project" value="UniProtKB-SubCell"/>
</dbReference>
<dbReference type="SMART" id="SM00271">
    <property type="entry name" value="DnaJ"/>
    <property type="match status" value="1"/>
</dbReference>
<feature type="domain" description="J" evidence="8">
    <location>
        <begin position="16"/>
        <end position="81"/>
    </location>
</feature>
<feature type="transmembrane region" description="Helical" evidence="7">
    <location>
        <begin position="110"/>
        <end position="134"/>
    </location>
</feature>
<comment type="caution">
    <text evidence="9">The sequence shown here is derived from an EMBL/GenBank/DDBJ whole genome shotgun (WGS) entry which is preliminary data.</text>
</comment>
<accession>A0A1W0X746</accession>
<feature type="region of interest" description="Disordered" evidence="6">
    <location>
        <begin position="152"/>
        <end position="250"/>
    </location>
</feature>
<name>A0A1W0X746_HYPEX</name>
<evidence type="ECO:0000313" key="10">
    <source>
        <dbReference type="Proteomes" id="UP000192578"/>
    </source>
</evidence>
<comment type="subcellular location">
    <subcellularLocation>
        <location evidence="1">Membrane</location>
        <topology evidence="1">Lipid-anchor</topology>
    </subcellularLocation>
</comment>
<keyword evidence="5" id="KW-0449">Lipoprotein</keyword>
<keyword evidence="2 7" id="KW-0472">Membrane</keyword>
<evidence type="ECO:0000256" key="3">
    <source>
        <dbReference type="ARBA" id="ARBA00023139"/>
    </source>
</evidence>
<organism evidence="9 10">
    <name type="scientific">Hypsibius exemplaris</name>
    <name type="common">Freshwater tardigrade</name>
    <dbReference type="NCBI Taxonomy" id="2072580"/>
    <lineage>
        <taxon>Eukaryota</taxon>
        <taxon>Metazoa</taxon>
        <taxon>Ecdysozoa</taxon>
        <taxon>Tardigrada</taxon>
        <taxon>Eutardigrada</taxon>
        <taxon>Parachela</taxon>
        <taxon>Hypsibioidea</taxon>
        <taxon>Hypsibiidae</taxon>
        <taxon>Hypsibius</taxon>
    </lineage>
</organism>
<dbReference type="InterPro" id="IPR036869">
    <property type="entry name" value="J_dom_sf"/>
</dbReference>
<keyword evidence="4" id="KW-0143">Chaperone</keyword>
<dbReference type="Gene3D" id="1.10.287.110">
    <property type="entry name" value="DnaJ domain"/>
    <property type="match status" value="1"/>
</dbReference>
<evidence type="ECO:0000256" key="6">
    <source>
        <dbReference type="SAM" id="MobiDB-lite"/>
    </source>
</evidence>
<evidence type="ECO:0000256" key="1">
    <source>
        <dbReference type="ARBA" id="ARBA00004635"/>
    </source>
</evidence>
<dbReference type="OrthoDB" id="445556at2759"/>
<dbReference type="SUPFAM" id="SSF46565">
    <property type="entry name" value="Chaperone J-domain"/>
    <property type="match status" value="1"/>
</dbReference>
<evidence type="ECO:0000256" key="5">
    <source>
        <dbReference type="ARBA" id="ARBA00023288"/>
    </source>
</evidence>
<dbReference type="InterPro" id="IPR001623">
    <property type="entry name" value="DnaJ_domain"/>
</dbReference>
<evidence type="ECO:0000256" key="7">
    <source>
        <dbReference type="SAM" id="Phobius"/>
    </source>
</evidence>
<protein>
    <submittedName>
        <fullName evidence="9">DnaJ</fullName>
    </submittedName>
</protein>
<reference evidence="10" key="1">
    <citation type="submission" date="2017-01" db="EMBL/GenBank/DDBJ databases">
        <title>Comparative genomics of anhydrobiosis in the tardigrade Hypsibius dujardini.</title>
        <authorList>
            <person name="Yoshida Y."/>
            <person name="Koutsovoulos G."/>
            <person name="Laetsch D."/>
            <person name="Stevens L."/>
            <person name="Kumar S."/>
            <person name="Horikawa D."/>
            <person name="Ishino K."/>
            <person name="Komine S."/>
            <person name="Tomita M."/>
            <person name="Blaxter M."/>
            <person name="Arakawa K."/>
        </authorList>
    </citation>
    <scope>NUCLEOTIDE SEQUENCE [LARGE SCALE GENOMIC DNA]</scope>
    <source>
        <strain evidence="10">Z151</strain>
    </source>
</reference>
<evidence type="ECO:0000259" key="8">
    <source>
        <dbReference type="PROSITE" id="PS50076"/>
    </source>
</evidence>
<evidence type="ECO:0000256" key="2">
    <source>
        <dbReference type="ARBA" id="ARBA00023136"/>
    </source>
</evidence>
<dbReference type="InterPro" id="IPR051434">
    <property type="entry name" value="DnaJ_C_subfamily_member5"/>
</dbReference>